<keyword evidence="4" id="KW-0249">Electron transport</keyword>
<dbReference type="PROSITE" id="PS00198">
    <property type="entry name" value="4FE4S_FER_1"/>
    <property type="match status" value="2"/>
</dbReference>
<gene>
    <name evidence="9" type="ordered locus">Ilyop_2281</name>
</gene>
<dbReference type="Proteomes" id="UP000006875">
    <property type="component" value="Plasmid pILYOP01"/>
</dbReference>
<dbReference type="GO" id="GO:0010181">
    <property type="term" value="F:FMN binding"/>
    <property type="evidence" value="ECO:0007669"/>
    <property type="project" value="InterPro"/>
</dbReference>
<name>E3HCY6_ILYPC</name>
<dbReference type="KEGG" id="ipo:Ilyop_2281"/>
<evidence type="ECO:0000256" key="4">
    <source>
        <dbReference type="ARBA" id="ARBA00022982"/>
    </source>
</evidence>
<dbReference type="HOGENOM" id="CLU_033147_3_0_0"/>
<feature type="transmembrane region" description="Helical" evidence="7">
    <location>
        <begin position="229"/>
        <end position="247"/>
    </location>
</feature>
<keyword evidence="1" id="KW-0813">Transport</keyword>
<keyword evidence="5" id="KW-0408">Iron</keyword>
<dbReference type="OrthoDB" id="9806398at2"/>
<feature type="transmembrane region" description="Helical" evidence="7">
    <location>
        <begin position="34"/>
        <end position="62"/>
    </location>
</feature>
<organism evidence="9 10">
    <name type="scientific">Ilyobacter polytropus (strain ATCC 51220 / DSM 2926 / LMG 16218 / CuHBu1)</name>
    <dbReference type="NCBI Taxonomy" id="572544"/>
    <lineage>
        <taxon>Bacteria</taxon>
        <taxon>Fusobacteriati</taxon>
        <taxon>Fusobacteriota</taxon>
        <taxon>Fusobacteriia</taxon>
        <taxon>Fusobacteriales</taxon>
        <taxon>Fusobacteriaceae</taxon>
        <taxon>Ilyobacter</taxon>
    </lineage>
</organism>
<evidence type="ECO:0000259" key="8">
    <source>
        <dbReference type="PROSITE" id="PS51379"/>
    </source>
</evidence>
<evidence type="ECO:0000256" key="7">
    <source>
        <dbReference type="SAM" id="Phobius"/>
    </source>
</evidence>
<dbReference type="PANTHER" id="PTHR30176">
    <property type="entry name" value="FERREDOXIN-TYPE PROTEIN NAPH"/>
    <property type="match status" value="1"/>
</dbReference>
<dbReference type="Gene3D" id="3.30.70.20">
    <property type="match status" value="1"/>
</dbReference>
<keyword evidence="2" id="KW-0004">4Fe-4S</keyword>
<dbReference type="Gene3D" id="3.90.1010.20">
    <property type="match status" value="1"/>
</dbReference>
<protein>
    <submittedName>
        <fullName evidence="9">FMN-binding domain protein</fullName>
    </submittedName>
</protein>
<dbReference type="GO" id="GO:0051539">
    <property type="term" value="F:4 iron, 4 sulfur cluster binding"/>
    <property type="evidence" value="ECO:0007669"/>
    <property type="project" value="UniProtKB-KW"/>
</dbReference>
<keyword evidence="6" id="KW-0411">Iron-sulfur</keyword>
<sequence>MKKIQDYRFLVQLLCLILTAVSFSISFKFTSLLILTLTFFTGVFYCGWVCPFGFIQDSFGYIGSAFGIKKRKIPKFLHRILKFSRYLILMLLLLNWSDFIFTALQFDPRVNFLSLVSGNTVIIISILVLVFFSLVSIFFQRPFCNYLCVQGAKYGLISLFRVFTIKRDADKCVNCKKCEQVCPMHIDITNTGNLRDPNCINCFQCINSCPVEKTLSFGRVKLSRPKKIHFSKVIVLLTLALSLFLYYSSSISHASGNNGQTITAEKVDGIADVDIAIGIKDGSYEGSSKGYKGTVKVEVTVKNEIIQNIDIISHEDDAVWFNRAKNTVLGEIIKSQNTDVDTVAGATYSSVGIINAVSNAVKTGTQ</sequence>
<keyword evidence="3" id="KW-0479">Metal-binding</keyword>
<feature type="domain" description="4Fe-4S ferredoxin-type" evidence="8">
    <location>
        <begin position="196"/>
        <end position="220"/>
    </location>
</feature>
<dbReference type="GO" id="GO:0005886">
    <property type="term" value="C:plasma membrane"/>
    <property type="evidence" value="ECO:0007669"/>
    <property type="project" value="TreeGrafter"/>
</dbReference>
<dbReference type="AlphaFoldDB" id="E3HCY6"/>
<keyword evidence="7" id="KW-0812">Transmembrane</keyword>
<evidence type="ECO:0000256" key="3">
    <source>
        <dbReference type="ARBA" id="ARBA00022723"/>
    </source>
</evidence>
<dbReference type="Pfam" id="PF12801">
    <property type="entry name" value="Fer4_5"/>
    <property type="match status" value="2"/>
</dbReference>
<dbReference type="RefSeq" id="WP_013388701.1">
    <property type="nucleotide sequence ID" value="NC_014633.1"/>
</dbReference>
<dbReference type="InterPro" id="IPR007329">
    <property type="entry name" value="FMN-bd"/>
</dbReference>
<dbReference type="InterPro" id="IPR017896">
    <property type="entry name" value="4Fe4S_Fe-S-bd"/>
</dbReference>
<accession>E3HCY6</accession>
<proteinExistence type="predicted"/>
<evidence type="ECO:0000313" key="10">
    <source>
        <dbReference type="Proteomes" id="UP000006875"/>
    </source>
</evidence>
<evidence type="ECO:0000256" key="2">
    <source>
        <dbReference type="ARBA" id="ARBA00022485"/>
    </source>
</evidence>
<dbReference type="PROSITE" id="PS51379">
    <property type="entry name" value="4FE4S_FER_2"/>
    <property type="match status" value="2"/>
</dbReference>
<dbReference type="Pfam" id="PF13237">
    <property type="entry name" value="Fer4_10"/>
    <property type="match status" value="1"/>
</dbReference>
<dbReference type="InterPro" id="IPR017900">
    <property type="entry name" value="4Fe4S_Fe_S_CS"/>
</dbReference>
<dbReference type="Pfam" id="PF04205">
    <property type="entry name" value="FMN_bind"/>
    <property type="match status" value="1"/>
</dbReference>
<feature type="domain" description="4Fe-4S ferredoxin-type" evidence="8">
    <location>
        <begin position="163"/>
        <end position="191"/>
    </location>
</feature>
<geneLocation type="plasmid" evidence="9 10">
    <name>pILYOP01</name>
</geneLocation>
<dbReference type="SMART" id="SM00900">
    <property type="entry name" value="FMN_bind"/>
    <property type="match status" value="1"/>
</dbReference>
<evidence type="ECO:0000256" key="5">
    <source>
        <dbReference type="ARBA" id="ARBA00023004"/>
    </source>
</evidence>
<dbReference type="InterPro" id="IPR051684">
    <property type="entry name" value="Electron_Trans/Redox"/>
</dbReference>
<keyword evidence="7" id="KW-0472">Membrane</keyword>
<feature type="transmembrane region" description="Helical" evidence="7">
    <location>
        <begin position="83"/>
        <end position="106"/>
    </location>
</feature>
<evidence type="ECO:0000256" key="6">
    <source>
        <dbReference type="ARBA" id="ARBA00023014"/>
    </source>
</evidence>
<feature type="transmembrane region" description="Helical" evidence="7">
    <location>
        <begin position="112"/>
        <end position="139"/>
    </location>
</feature>
<dbReference type="SUPFAM" id="SSF54862">
    <property type="entry name" value="4Fe-4S ferredoxins"/>
    <property type="match status" value="1"/>
</dbReference>
<keyword evidence="7" id="KW-1133">Transmembrane helix</keyword>
<dbReference type="EMBL" id="CP002282">
    <property type="protein sequence ID" value="ADO84042.1"/>
    <property type="molecule type" value="Genomic_DNA"/>
</dbReference>
<reference evidence="9 10" key="1">
    <citation type="journal article" date="2010" name="Stand. Genomic Sci.">
        <title>Complete genome sequence of Ilyobacter polytropus type strain (CuHbu1).</title>
        <authorList>
            <person name="Sikorski J."/>
            <person name="Chertkov O."/>
            <person name="Lapidus A."/>
            <person name="Nolan M."/>
            <person name="Lucas S."/>
            <person name="Del Rio T.G."/>
            <person name="Tice H."/>
            <person name="Cheng J.F."/>
            <person name="Tapia R."/>
            <person name="Han C."/>
            <person name="Goodwin L."/>
            <person name="Pitluck S."/>
            <person name="Liolios K."/>
            <person name="Ivanova N."/>
            <person name="Mavromatis K."/>
            <person name="Mikhailova N."/>
            <person name="Pati A."/>
            <person name="Chen A."/>
            <person name="Palaniappan K."/>
            <person name="Land M."/>
            <person name="Hauser L."/>
            <person name="Chang Y.J."/>
            <person name="Jeffries C.D."/>
            <person name="Brambilla E."/>
            <person name="Yasawong M."/>
            <person name="Rohde M."/>
            <person name="Pukall R."/>
            <person name="Spring S."/>
            <person name="Goker M."/>
            <person name="Woyke T."/>
            <person name="Bristow J."/>
            <person name="Eisen J.A."/>
            <person name="Markowitz V."/>
            <person name="Hugenholtz P."/>
            <person name="Kyrpides N.C."/>
            <person name="Klenk H.P."/>
        </authorList>
    </citation>
    <scope>NUCLEOTIDE SEQUENCE [LARGE SCALE GENOMIC DNA]</scope>
    <source>
        <strain evidence="10">ATCC 51220 / DSM 2926 / LMG 16218 / CuHBu1</strain>
        <plasmid evidence="10">pILYOP01</plasmid>
    </source>
</reference>
<evidence type="ECO:0000256" key="1">
    <source>
        <dbReference type="ARBA" id="ARBA00022448"/>
    </source>
</evidence>
<keyword evidence="10" id="KW-1185">Reference proteome</keyword>
<dbReference type="GO" id="GO:0046872">
    <property type="term" value="F:metal ion binding"/>
    <property type="evidence" value="ECO:0007669"/>
    <property type="project" value="UniProtKB-KW"/>
</dbReference>
<keyword evidence="9" id="KW-0614">Plasmid</keyword>
<evidence type="ECO:0000313" key="9">
    <source>
        <dbReference type="EMBL" id="ADO84042.1"/>
    </source>
</evidence>
<dbReference type="PANTHER" id="PTHR30176:SF3">
    <property type="entry name" value="FERREDOXIN-TYPE PROTEIN NAPH"/>
    <property type="match status" value="1"/>
</dbReference>